<sequence>MLTREKIGSRESIGKFLLKLPSGIFPSYRCVINVVPENDKGSNLSSDTQSDDYRLSRPKIWKKRRRNSCKLRCNEDVTVKDKSVVNIPPPPPFPYHLLNLTDVEDIERPTITIECLANAMSKKPTTVSFDRETPVRDMLQILRKRYSVMHSPTPKKPTLSFLDDYDDGIDLDD</sequence>
<protein>
    <submittedName>
        <fullName evidence="1">Uncharacterized protein</fullName>
    </submittedName>
</protein>
<comment type="caution">
    <text evidence="1">The sequence shown here is derived from an EMBL/GenBank/DDBJ whole genome shotgun (WGS) entry which is preliminary data.</text>
</comment>
<reference evidence="1" key="1">
    <citation type="journal article" date="2020" name="J Insects Food Feed">
        <title>The yellow mealworm (Tenebrio molitor) genome: a resource for the emerging insects as food and feed industry.</title>
        <authorList>
            <person name="Eriksson T."/>
            <person name="Andere A."/>
            <person name="Kelstrup H."/>
            <person name="Emery V."/>
            <person name="Picard C."/>
        </authorList>
    </citation>
    <scope>NUCLEOTIDE SEQUENCE</scope>
    <source>
        <strain evidence="1">Stoneville</strain>
        <tissue evidence="1">Whole head</tissue>
    </source>
</reference>
<dbReference type="EMBL" id="JABDTM020028186">
    <property type="protein sequence ID" value="KAH0809359.1"/>
    <property type="molecule type" value="Genomic_DNA"/>
</dbReference>
<organism evidence="1 2">
    <name type="scientific">Tenebrio molitor</name>
    <name type="common">Yellow mealworm beetle</name>
    <dbReference type="NCBI Taxonomy" id="7067"/>
    <lineage>
        <taxon>Eukaryota</taxon>
        <taxon>Metazoa</taxon>
        <taxon>Ecdysozoa</taxon>
        <taxon>Arthropoda</taxon>
        <taxon>Hexapoda</taxon>
        <taxon>Insecta</taxon>
        <taxon>Pterygota</taxon>
        <taxon>Neoptera</taxon>
        <taxon>Endopterygota</taxon>
        <taxon>Coleoptera</taxon>
        <taxon>Polyphaga</taxon>
        <taxon>Cucujiformia</taxon>
        <taxon>Tenebrionidae</taxon>
        <taxon>Tenebrio</taxon>
    </lineage>
</organism>
<dbReference type="Proteomes" id="UP000719412">
    <property type="component" value="Unassembled WGS sequence"/>
</dbReference>
<evidence type="ECO:0000313" key="2">
    <source>
        <dbReference type="Proteomes" id="UP000719412"/>
    </source>
</evidence>
<name>A0A8J6H769_TENMO</name>
<accession>A0A8J6H769</accession>
<reference evidence="1" key="2">
    <citation type="submission" date="2021-08" db="EMBL/GenBank/DDBJ databases">
        <authorList>
            <person name="Eriksson T."/>
        </authorList>
    </citation>
    <scope>NUCLEOTIDE SEQUENCE</scope>
    <source>
        <strain evidence="1">Stoneville</strain>
        <tissue evidence="1">Whole head</tissue>
    </source>
</reference>
<keyword evidence="2" id="KW-1185">Reference proteome</keyword>
<gene>
    <name evidence="1" type="ORF">GEV33_013431</name>
</gene>
<proteinExistence type="predicted"/>
<evidence type="ECO:0000313" key="1">
    <source>
        <dbReference type="EMBL" id="KAH0809359.1"/>
    </source>
</evidence>
<dbReference type="AlphaFoldDB" id="A0A8J6H769"/>